<protein>
    <recommendedName>
        <fullName evidence="1">Peptidase S9 prolyl oligopeptidase catalytic domain-containing protein</fullName>
    </recommendedName>
</protein>
<dbReference type="Proteomes" id="UP000284006">
    <property type="component" value="Unassembled WGS sequence"/>
</dbReference>
<evidence type="ECO:0000313" key="2">
    <source>
        <dbReference type="EMBL" id="RJG15653.1"/>
    </source>
</evidence>
<dbReference type="InterPro" id="IPR001375">
    <property type="entry name" value="Peptidase_S9_cat"/>
</dbReference>
<organism evidence="2 3">
    <name type="scientific">Massilia cavernae</name>
    <dbReference type="NCBI Taxonomy" id="2320864"/>
    <lineage>
        <taxon>Bacteria</taxon>
        <taxon>Pseudomonadati</taxon>
        <taxon>Pseudomonadota</taxon>
        <taxon>Betaproteobacteria</taxon>
        <taxon>Burkholderiales</taxon>
        <taxon>Oxalobacteraceae</taxon>
        <taxon>Telluria group</taxon>
        <taxon>Massilia</taxon>
    </lineage>
</organism>
<dbReference type="EMBL" id="QYUP01000114">
    <property type="protein sequence ID" value="RJG15653.1"/>
    <property type="molecule type" value="Genomic_DNA"/>
</dbReference>
<comment type="caution">
    <text evidence="2">The sequence shown here is derived from an EMBL/GenBank/DDBJ whole genome shotgun (WGS) entry which is preliminary data.</text>
</comment>
<feature type="domain" description="Peptidase S9 prolyl oligopeptidase catalytic" evidence="1">
    <location>
        <begin position="8"/>
        <end position="75"/>
    </location>
</feature>
<dbReference type="AlphaFoldDB" id="A0A418XSU1"/>
<name>A0A418XSU1_9BURK</name>
<gene>
    <name evidence="2" type="ORF">D3872_12635</name>
</gene>
<keyword evidence="3" id="KW-1185">Reference proteome</keyword>
<dbReference type="InterPro" id="IPR029058">
    <property type="entry name" value="AB_hydrolase_fold"/>
</dbReference>
<feature type="non-terminal residue" evidence="2">
    <location>
        <position position="77"/>
    </location>
</feature>
<sequence length="77" mass="8262">MAAAHRRRFVSVWLNDGGFGGLAWQGMPRTRSLETAVDDIHAVYRHVVSSGLTTPERLAVHGGGHIGGLLVSTSLVR</sequence>
<evidence type="ECO:0000259" key="1">
    <source>
        <dbReference type="Pfam" id="PF00326"/>
    </source>
</evidence>
<reference evidence="2 3" key="1">
    <citation type="submission" date="2018-09" db="EMBL/GenBank/DDBJ databases">
        <authorList>
            <person name="Zhu H."/>
        </authorList>
    </citation>
    <scope>NUCLEOTIDE SEQUENCE [LARGE SCALE GENOMIC DNA]</scope>
    <source>
        <strain evidence="2 3">K1S02-61</strain>
    </source>
</reference>
<dbReference type="Pfam" id="PF00326">
    <property type="entry name" value="Peptidase_S9"/>
    <property type="match status" value="1"/>
</dbReference>
<evidence type="ECO:0000313" key="3">
    <source>
        <dbReference type="Proteomes" id="UP000284006"/>
    </source>
</evidence>
<accession>A0A418XSU1</accession>
<dbReference type="Gene3D" id="3.40.50.1820">
    <property type="entry name" value="alpha/beta hydrolase"/>
    <property type="match status" value="1"/>
</dbReference>
<proteinExistence type="predicted"/>